<dbReference type="Gene3D" id="1.10.1200.10">
    <property type="entry name" value="ACP-like"/>
    <property type="match status" value="1"/>
</dbReference>
<proteinExistence type="predicted"/>
<evidence type="ECO:0000313" key="2">
    <source>
        <dbReference type="EMBL" id="RWX56455.1"/>
    </source>
</evidence>
<name>A0A3S3QTT9_9GAMM</name>
<dbReference type="RefSeq" id="WP_128783245.1">
    <property type="nucleotide sequence ID" value="NZ_RJLM01000002.1"/>
</dbReference>
<dbReference type="SUPFAM" id="SSF47336">
    <property type="entry name" value="ACP-like"/>
    <property type="match status" value="1"/>
</dbReference>
<evidence type="ECO:0000259" key="1">
    <source>
        <dbReference type="PROSITE" id="PS50075"/>
    </source>
</evidence>
<dbReference type="InterPro" id="IPR009081">
    <property type="entry name" value="PP-bd_ACP"/>
</dbReference>
<dbReference type="Pfam" id="PF00550">
    <property type="entry name" value="PP-binding"/>
    <property type="match status" value="1"/>
</dbReference>
<dbReference type="NCBIfam" id="NF006617">
    <property type="entry name" value="PRK09184.1"/>
    <property type="match status" value="1"/>
</dbReference>
<dbReference type="PROSITE" id="PS50075">
    <property type="entry name" value="CARRIER"/>
    <property type="match status" value="1"/>
</dbReference>
<dbReference type="AlphaFoldDB" id="A0A3S3QTT9"/>
<dbReference type="OrthoDB" id="9803943at2"/>
<dbReference type="Proteomes" id="UP000287563">
    <property type="component" value="Unassembled WGS sequence"/>
</dbReference>
<feature type="domain" description="Carrier" evidence="1">
    <location>
        <begin position="4"/>
        <end position="84"/>
    </location>
</feature>
<dbReference type="EMBL" id="RJLM01000002">
    <property type="protein sequence ID" value="RWX56455.1"/>
    <property type="molecule type" value="Genomic_DNA"/>
</dbReference>
<evidence type="ECO:0000313" key="3">
    <source>
        <dbReference type="Proteomes" id="UP000287563"/>
    </source>
</evidence>
<reference evidence="2 3" key="1">
    <citation type="submission" date="2018-11" db="EMBL/GenBank/DDBJ databases">
        <title>Photobacterium sp. BEI247 sp. nov., a marine bacterium isolated from Yongle Blue Hole in the South China Sea.</title>
        <authorList>
            <person name="Wang X."/>
        </authorList>
    </citation>
    <scope>NUCLEOTIDE SEQUENCE [LARGE SCALE GENOMIC DNA]</scope>
    <source>
        <strain evidence="3">BEI247</strain>
    </source>
</reference>
<gene>
    <name evidence="2" type="ORF">EDI28_07680</name>
</gene>
<comment type="caution">
    <text evidence="2">The sequence shown here is derived from an EMBL/GenBank/DDBJ whole genome shotgun (WGS) entry which is preliminary data.</text>
</comment>
<organism evidence="2 3">
    <name type="scientific">Photobacterium chitinilyticum</name>
    <dbReference type="NCBI Taxonomy" id="2485123"/>
    <lineage>
        <taxon>Bacteria</taxon>
        <taxon>Pseudomonadati</taxon>
        <taxon>Pseudomonadota</taxon>
        <taxon>Gammaproteobacteria</taxon>
        <taxon>Vibrionales</taxon>
        <taxon>Vibrionaceae</taxon>
        <taxon>Photobacterium</taxon>
    </lineage>
</organism>
<keyword evidence="3" id="KW-1185">Reference proteome</keyword>
<protein>
    <submittedName>
        <fullName evidence="2">Acyl carrier protein</fullName>
    </submittedName>
</protein>
<dbReference type="InterPro" id="IPR036736">
    <property type="entry name" value="ACP-like_sf"/>
</dbReference>
<sequence length="86" mass="9324">MEQLHTELKTLIINSLNLEDLSVDDIGSNDSLFNDGLGLDSIDALELGLAIKKRYSITIDADDTDARRHFASVASLADFISTTQAA</sequence>
<accession>A0A3S3QTT9</accession>